<evidence type="ECO:0000313" key="2">
    <source>
        <dbReference type="EMBL" id="TKW10685.1"/>
    </source>
</evidence>
<evidence type="ECO:0000313" key="3">
    <source>
        <dbReference type="Proteomes" id="UP000298652"/>
    </source>
</evidence>
<proteinExistence type="predicted"/>
<dbReference type="EMBL" id="CM016557">
    <property type="protein sequence ID" value="TKW10685.1"/>
    <property type="molecule type" value="Genomic_DNA"/>
</dbReference>
<evidence type="ECO:0000256" key="1">
    <source>
        <dbReference type="SAM" id="MobiDB-lite"/>
    </source>
</evidence>
<feature type="region of interest" description="Disordered" evidence="1">
    <location>
        <begin position="1"/>
        <end position="31"/>
    </location>
</feature>
<accession>A0A4U6U808</accession>
<dbReference type="Gramene" id="TKW10685">
    <property type="protein sequence ID" value="TKW10685"/>
    <property type="gene ID" value="SEVIR_6G182401v2"/>
</dbReference>
<dbReference type="AlphaFoldDB" id="A0A4U6U808"/>
<name>A0A4U6U808_SETVI</name>
<keyword evidence="3" id="KW-1185">Reference proteome</keyword>
<organism evidence="2 3">
    <name type="scientific">Setaria viridis</name>
    <name type="common">Green bristlegrass</name>
    <name type="synonym">Setaria italica subsp. viridis</name>
    <dbReference type="NCBI Taxonomy" id="4556"/>
    <lineage>
        <taxon>Eukaryota</taxon>
        <taxon>Viridiplantae</taxon>
        <taxon>Streptophyta</taxon>
        <taxon>Embryophyta</taxon>
        <taxon>Tracheophyta</taxon>
        <taxon>Spermatophyta</taxon>
        <taxon>Magnoliopsida</taxon>
        <taxon>Liliopsida</taxon>
        <taxon>Poales</taxon>
        <taxon>Poaceae</taxon>
        <taxon>PACMAD clade</taxon>
        <taxon>Panicoideae</taxon>
        <taxon>Panicodae</taxon>
        <taxon>Paniceae</taxon>
        <taxon>Cenchrinae</taxon>
        <taxon>Setaria</taxon>
    </lineage>
</organism>
<sequence>MKRFGRKKGTHGDVQTGLHLQVPREPPPLSIAADAYPQPTSCRRRADARQCALKPHTCPAPTRTPPAERLCGYVQVLSARTTSCKLLQALSDDRMGPAAEPILTDKL</sequence>
<gene>
    <name evidence="2" type="ORF">SEVIR_6G182401v2</name>
</gene>
<reference evidence="2" key="1">
    <citation type="submission" date="2019-03" db="EMBL/GenBank/DDBJ databases">
        <title>WGS assembly of Setaria viridis.</title>
        <authorList>
            <person name="Huang P."/>
            <person name="Jenkins J."/>
            <person name="Grimwood J."/>
            <person name="Barry K."/>
            <person name="Healey A."/>
            <person name="Mamidi S."/>
            <person name="Sreedasyam A."/>
            <person name="Shu S."/>
            <person name="Feldman M."/>
            <person name="Wu J."/>
            <person name="Yu Y."/>
            <person name="Chen C."/>
            <person name="Johnson J."/>
            <person name="Rokhsar D."/>
            <person name="Baxter I."/>
            <person name="Schmutz J."/>
            <person name="Brutnell T."/>
            <person name="Kellogg E."/>
        </authorList>
    </citation>
    <scope>NUCLEOTIDE SEQUENCE [LARGE SCALE GENOMIC DNA]</scope>
</reference>
<dbReference type="Proteomes" id="UP000298652">
    <property type="component" value="Chromosome 6"/>
</dbReference>
<protein>
    <submittedName>
        <fullName evidence="2">Uncharacterized protein</fullName>
    </submittedName>
</protein>